<reference evidence="1 2" key="1">
    <citation type="submission" date="2013-08" db="EMBL/GenBank/DDBJ databases">
        <authorList>
            <person name="Weinstock G."/>
            <person name="Sodergren E."/>
            <person name="Wylie T."/>
            <person name="Fulton L."/>
            <person name="Fulton R."/>
            <person name="Fronick C."/>
            <person name="O'Laughlin M."/>
            <person name="Godfrey J."/>
            <person name="Miner T."/>
            <person name="Herter B."/>
            <person name="Appelbaum E."/>
            <person name="Cordes M."/>
            <person name="Lek S."/>
            <person name="Wollam A."/>
            <person name="Pepin K.H."/>
            <person name="Palsikar V.B."/>
            <person name="Mitreva M."/>
            <person name="Wilson R.K."/>
        </authorList>
    </citation>
    <scope>NUCLEOTIDE SEQUENCE [LARGE SCALE GENOMIC DNA]</scope>
    <source>
        <strain evidence="1 2">F0580</strain>
    </source>
</reference>
<evidence type="ECO:0000313" key="1">
    <source>
        <dbReference type="EMBL" id="ERH29934.1"/>
    </source>
</evidence>
<name>U1R8Q8_9BIFI</name>
<evidence type="ECO:0000313" key="2">
    <source>
        <dbReference type="Proteomes" id="UP000016519"/>
    </source>
</evidence>
<accession>U1R8Q8</accession>
<comment type="caution">
    <text evidence="1">The sequence shown here is derived from an EMBL/GenBank/DDBJ whole genome shotgun (WGS) entry which is preliminary data.</text>
</comment>
<proteinExistence type="predicted"/>
<dbReference type="EMBL" id="AWSI01000039">
    <property type="protein sequence ID" value="ERH29934.1"/>
    <property type="molecule type" value="Genomic_DNA"/>
</dbReference>
<dbReference type="Proteomes" id="UP000016519">
    <property type="component" value="Unassembled WGS sequence"/>
</dbReference>
<dbReference type="HOGENOM" id="CLU_3228711_0_0_11"/>
<sequence length="43" mass="5179">MPCSTPKEEQYHVWLCVLHEKDESMVCTAYRLTFFNQLCDEPR</sequence>
<dbReference type="AlphaFoldDB" id="U1R8Q8"/>
<protein>
    <submittedName>
        <fullName evidence="1">Uncharacterized protein</fullName>
    </submittedName>
</protein>
<keyword evidence="2" id="KW-1185">Reference proteome</keyword>
<gene>
    <name evidence="1" type="ORF">HMPREF9244_01387</name>
</gene>
<organism evidence="1 2">
    <name type="scientific">Alloscardovia omnicolens F0580</name>
    <dbReference type="NCBI Taxonomy" id="1321816"/>
    <lineage>
        <taxon>Bacteria</taxon>
        <taxon>Bacillati</taxon>
        <taxon>Actinomycetota</taxon>
        <taxon>Actinomycetes</taxon>
        <taxon>Bifidobacteriales</taxon>
        <taxon>Bifidobacteriaceae</taxon>
        <taxon>Alloscardovia</taxon>
    </lineage>
</organism>